<dbReference type="OrthoDB" id="1954586at2"/>
<dbReference type="Proteomes" id="UP000265725">
    <property type="component" value="Chromosome"/>
</dbReference>
<dbReference type="EMBL" id="CP032418">
    <property type="protein sequence ID" value="AYC28711.1"/>
    <property type="molecule type" value="Genomic_DNA"/>
</dbReference>
<dbReference type="Gene3D" id="1.20.140.160">
    <property type="match status" value="1"/>
</dbReference>
<sequence length="142" mass="16595">MKMLANYLDLCATLETIELDLERVNADMDYWFGKGSYMLGSIGSTKFGSKEAIERIDHLHSRKHEILQRKVHYEEMKRDYEKALGKLTSNEYTIMKKVIVDRKSLKEISDELNLSYGYVRNVSSKCDKILHTYLTTSVLLYK</sequence>
<proteinExistence type="predicted"/>
<dbReference type="InterPro" id="IPR013324">
    <property type="entry name" value="RNA_pol_sigma_r3/r4-like"/>
</dbReference>
<dbReference type="SUPFAM" id="SSF88659">
    <property type="entry name" value="Sigma3 and sigma4 domains of RNA polymerase sigma factors"/>
    <property type="match status" value="1"/>
</dbReference>
<keyword evidence="2" id="KW-1185">Reference proteome</keyword>
<accession>A0A385YQG8</accession>
<evidence type="ECO:0000313" key="1">
    <source>
        <dbReference type="EMBL" id="AYC28711.1"/>
    </source>
</evidence>
<organism evidence="1 2">
    <name type="scientific">Paenisporosarcina cavernae</name>
    <dbReference type="NCBI Taxonomy" id="2320858"/>
    <lineage>
        <taxon>Bacteria</taxon>
        <taxon>Bacillati</taxon>
        <taxon>Bacillota</taxon>
        <taxon>Bacilli</taxon>
        <taxon>Bacillales</taxon>
        <taxon>Caryophanaceae</taxon>
        <taxon>Paenisporosarcina</taxon>
    </lineage>
</organism>
<dbReference type="RefSeq" id="WP_119882456.1">
    <property type="nucleotide sequence ID" value="NZ_CP032418.1"/>
</dbReference>
<protein>
    <submittedName>
        <fullName evidence="1">Uncharacterized protein</fullName>
    </submittedName>
</protein>
<name>A0A385YQG8_9BACL</name>
<evidence type="ECO:0000313" key="2">
    <source>
        <dbReference type="Proteomes" id="UP000265725"/>
    </source>
</evidence>
<gene>
    <name evidence="1" type="ORF">D3873_02050</name>
</gene>
<dbReference type="AlphaFoldDB" id="A0A385YQG8"/>
<dbReference type="KEGG" id="paek:D3873_02050"/>
<reference evidence="2" key="1">
    <citation type="submission" date="2018-09" db="EMBL/GenBank/DDBJ databases">
        <authorList>
            <person name="Zhu H."/>
        </authorList>
    </citation>
    <scope>NUCLEOTIDE SEQUENCE [LARGE SCALE GENOMIC DNA]</scope>
    <source>
        <strain evidence="2">K2R23-3</strain>
    </source>
</reference>